<feature type="region of interest" description="Disordered" evidence="1">
    <location>
        <begin position="66"/>
        <end position="100"/>
    </location>
</feature>
<evidence type="ECO:0000256" key="2">
    <source>
        <dbReference type="SAM" id="SignalP"/>
    </source>
</evidence>
<feature type="compositionally biased region" description="Low complexity" evidence="1">
    <location>
        <begin position="85"/>
        <end position="100"/>
    </location>
</feature>
<reference evidence="3 4" key="1">
    <citation type="submission" date="2019-11" db="EMBL/GenBank/DDBJ databases">
        <title>Type strains purchased from KCTC, JCM and DSMZ.</title>
        <authorList>
            <person name="Lu H."/>
        </authorList>
    </citation>
    <scope>NUCLEOTIDE SEQUENCE [LARGE SCALE GENOMIC DNA]</scope>
    <source>
        <strain evidence="3 4">KCTC 42409</strain>
    </source>
</reference>
<comment type="caution">
    <text evidence="3">The sequence shown here is derived from an EMBL/GenBank/DDBJ whole genome shotgun (WGS) entry which is preliminary data.</text>
</comment>
<evidence type="ECO:0000313" key="4">
    <source>
        <dbReference type="Proteomes" id="UP000484015"/>
    </source>
</evidence>
<evidence type="ECO:0008006" key="5">
    <source>
        <dbReference type="Google" id="ProtNLM"/>
    </source>
</evidence>
<feature type="chain" id="PRO_5026934617" description="Secretion system X translation initiation factor" evidence="2">
    <location>
        <begin position="20"/>
        <end position="178"/>
    </location>
</feature>
<protein>
    <recommendedName>
        <fullName evidence="5">Secretion system X translation initiation factor</fullName>
    </recommendedName>
</protein>
<dbReference type="OrthoDB" id="9182900at2"/>
<name>A0A6L6PV86_9BURK</name>
<evidence type="ECO:0000256" key="1">
    <source>
        <dbReference type="SAM" id="MobiDB-lite"/>
    </source>
</evidence>
<proteinExistence type="predicted"/>
<accession>A0A6L6PV86</accession>
<sequence>MRKWIIAAGAATVALAWFAPDDDVVPAAAATPRVAPPAETVLPVAVQAPSIPAELQIQRRIEGEDGGNLFGGSAEAQPAQPAPLKPAAARAEAQQAAPAQAVAGEPALPFTFLGSYREGGQTTYLLQADGQDIVARVGDTIAGSYRLDAAQDSALSFTYLPRNQSMTLALTHATGEAN</sequence>
<keyword evidence="2" id="KW-0732">Signal</keyword>
<dbReference type="EMBL" id="WNLA01000001">
    <property type="protein sequence ID" value="MTW01024.1"/>
    <property type="molecule type" value="Genomic_DNA"/>
</dbReference>
<keyword evidence="4" id="KW-1185">Reference proteome</keyword>
<dbReference type="Proteomes" id="UP000484015">
    <property type="component" value="Unassembled WGS sequence"/>
</dbReference>
<feature type="signal peptide" evidence="2">
    <location>
        <begin position="1"/>
        <end position="19"/>
    </location>
</feature>
<dbReference type="AlphaFoldDB" id="A0A6L6PV86"/>
<gene>
    <name evidence="3" type="ORF">GM668_02875</name>
</gene>
<dbReference type="RefSeq" id="WP_155437386.1">
    <property type="nucleotide sequence ID" value="NZ_WNLA01000001.1"/>
</dbReference>
<organism evidence="3 4">
    <name type="scientific">Pseudoduganella ginsengisoli</name>
    <dbReference type="NCBI Taxonomy" id="1462440"/>
    <lineage>
        <taxon>Bacteria</taxon>
        <taxon>Pseudomonadati</taxon>
        <taxon>Pseudomonadota</taxon>
        <taxon>Betaproteobacteria</taxon>
        <taxon>Burkholderiales</taxon>
        <taxon>Oxalobacteraceae</taxon>
        <taxon>Telluria group</taxon>
        <taxon>Pseudoduganella</taxon>
    </lineage>
</organism>
<evidence type="ECO:0000313" key="3">
    <source>
        <dbReference type="EMBL" id="MTW01024.1"/>
    </source>
</evidence>